<dbReference type="InterPro" id="IPR001810">
    <property type="entry name" value="F-box_dom"/>
</dbReference>
<dbReference type="EC" id="1.15.1.1" evidence="3"/>
<dbReference type="Gene3D" id="1.20.1280.50">
    <property type="match status" value="1"/>
</dbReference>
<accession>A0A6G1BNP6</accession>
<dbReference type="InterPro" id="IPR019831">
    <property type="entry name" value="Mn/Fe_SOD_N"/>
</dbReference>
<dbReference type="GO" id="GO:0046872">
    <property type="term" value="F:metal ion binding"/>
    <property type="evidence" value="ECO:0007669"/>
    <property type="project" value="UniProtKB-KW"/>
</dbReference>
<dbReference type="AlphaFoldDB" id="A0A6G1BNP6"/>
<dbReference type="Pfam" id="PF02777">
    <property type="entry name" value="Sod_Fe_C"/>
    <property type="match status" value="1"/>
</dbReference>
<keyword evidence="5" id="KW-0560">Oxidoreductase</keyword>
<dbReference type="PANTHER" id="PTHR44586:SF10">
    <property type="entry name" value="DUF295 DOMAIN-CONTAINING PROTEIN"/>
    <property type="match status" value="1"/>
</dbReference>
<dbReference type="Gene3D" id="3.55.40.20">
    <property type="entry name" value="Iron/manganese superoxide dismutase, C-terminal domain"/>
    <property type="match status" value="1"/>
</dbReference>
<dbReference type="PRINTS" id="PR01703">
    <property type="entry name" value="MNSODISMTASE"/>
</dbReference>
<dbReference type="SUPFAM" id="SSF54719">
    <property type="entry name" value="Fe,Mn superoxide dismutase (SOD), C-terminal domain"/>
    <property type="match status" value="1"/>
</dbReference>
<dbReference type="FunFam" id="1.10.287.990:FF:000002">
    <property type="entry name" value="Superoxide dismutase"/>
    <property type="match status" value="1"/>
</dbReference>
<dbReference type="Proteomes" id="UP000479710">
    <property type="component" value="Unassembled WGS sequence"/>
</dbReference>
<dbReference type="Pfam" id="PF00081">
    <property type="entry name" value="Sod_Fe_N"/>
    <property type="match status" value="1"/>
</dbReference>
<feature type="domain" description="F-box" evidence="8">
    <location>
        <begin position="291"/>
        <end position="340"/>
    </location>
</feature>
<evidence type="ECO:0000313" key="9">
    <source>
        <dbReference type="EMBL" id="KAF0889496.1"/>
    </source>
</evidence>
<gene>
    <name evidence="9" type="ORF">E2562_024551</name>
</gene>
<name>A0A6G1BNP6_9ORYZ</name>
<evidence type="ECO:0000256" key="6">
    <source>
        <dbReference type="ARBA" id="ARBA00023004"/>
    </source>
</evidence>
<evidence type="ECO:0000256" key="7">
    <source>
        <dbReference type="SAM" id="MobiDB-lite"/>
    </source>
</evidence>
<dbReference type="InterPro" id="IPR036047">
    <property type="entry name" value="F-box-like_dom_sf"/>
</dbReference>
<dbReference type="Pfam" id="PF00646">
    <property type="entry name" value="F-box"/>
    <property type="match status" value="1"/>
</dbReference>
<evidence type="ECO:0000256" key="2">
    <source>
        <dbReference type="ARBA" id="ARBA00008714"/>
    </source>
</evidence>
<comment type="cofactor">
    <cofactor evidence="1">
        <name>Fe cation</name>
        <dbReference type="ChEBI" id="CHEBI:24875"/>
    </cofactor>
</comment>
<keyword evidence="10" id="KW-1185">Reference proteome</keyword>
<sequence length="605" mass="68095">MAAFASALRILPSPPAAAHPQQRQLRSRERRQGGRSRRYSKVMAYYGLTTPPYKLDALEPYISKRTVELHWGKHHQDYVDGLNKQLATSMFYGHTLEELIKEAYNNGNPLPEYNNAAQVWNHHFFWESMQPEGGGSPVGGVLQQIEKDFGSFTNFREEFIRSALSLLGSGWVWLVLKRKESKLSVVHTQNAISPLALGDIPIINLDLWEHAYYLDYKILQILEIYGPLPEAKDGFCLVLQAVIISFKIFRKAAFETYQQIRLALYLGGRSGAGAGVRASINVRFVSMDTPAADWSDLPADVLGLVLLKLEFPDLFRSAAVCTSWRATARDICRLGLYTRAQTPCLLYTTAAAGPRAAVIYSLADKATYTVRLPDPPIAERYIIGSSHGWLVTADDRSELHLLNPATGEQLALPSVTTVEHVLFFDGNLRSNDEDLDAVTHPPETFREFFYLKAVISGDPSRGDYAVMLIHHPHYQLSFARSGDKKWTWVKFENNVLFRDCIYHDGVFYAQTLYAAIHAIDVSGPASSSFTHRLICKPCIHACYNVYIVRTPEGEILHLVRLTEVDNDREDQELRTAYVGACKMDLEKQCIKEVDDLGGNALFIET</sequence>
<comment type="similarity">
    <text evidence="2">Belongs to the iron/manganese superoxide dismutase family.</text>
</comment>
<dbReference type="SUPFAM" id="SSF81383">
    <property type="entry name" value="F-box domain"/>
    <property type="match status" value="1"/>
</dbReference>
<dbReference type="GO" id="GO:0004784">
    <property type="term" value="F:superoxide dismutase activity"/>
    <property type="evidence" value="ECO:0007669"/>
    <property type="project" value="UniProtKB-EC"/>
</dbReference>
<dbReference type="Pfam" id="PF03478">
    <property type="entry name" value="Beta-prop_KIB1-4"/>
    <property type="match status" value="1"/>
</dbReference>
<dbReference type="OrthoDB" id="722989at2759"/>
<protein>
    <recommendedName>
        <fullName evidence="3">superoxide dismutase</fullName>
        <ecNumber evidence="3">1.15.1.1</ecNumber>
    </recommendedName>
</protein>
<comment type="caution">
    <text evidence="9">The sequence shown here is derived from an EMBL/GenBank/DDBJ whole genome shotgun (WGS) entry which is preliminary data.</text>
</comment>
<dbReference type="Gene3D" id="1.10.287.990">
    <property type="entry name" value="Fe,Mn superoxide dismutase (SOD) domain"/>
    <property type="match status" value="1"/>
</dbReference>
<dbReference type="InterPro" id="IPR001189">
    <property type="entry name" value="Mn/Fe_SOD"/>
</dbReference>
<organism evidence="9 10">
    <name type="scientific">Oryza meyeriana var. granulata</name>
    <dbReference type="NCBI Taxonomy" id="110450"/>
    <lineage>
        <taxon>Eukaryota</taxon>
        <taxon>Viridiplantae</taxon>
        <taxon>Streptophyta</taxon>
        <taxon>Embryophyta</taxon>
        <taxon>Tracheophyta</taxon>
        <taxon>Spermatophyta</taxon>
        <taxon>Magnoliopsida</taxon>
        <taxon>Liliopsida</taxon>
        <taxon>Poales</taxon>
        <taxon>Poaceae</taxon>
        <taxon>BOP clade</taxon>
        <taxon>Oryzoideae</taxon>
        <taxon>Oryzeae</taxon>
        <taxon>Oryzinae</taxon>
        <taxon>Oryza</taxon>
        <taxon>Oryza meyeriana</taxon>
    </lineage>
</organism>
<dbReference type="SMART" id="SM00256">
    <property type="entry name" value="FBOX"/>
    <property type="match status" value="1"/>
</dbReference>
<keyword evidence="4" id="KW-0479">Metal-binding</keyword>
<dbReference type="PANTHER" id="PTHR44586">
    <property type="entry name" value="F-BOX DOMAIN CONTAINING PROTEIN, EXPRESSED"/>
    <property type="match status" value="1"/>
</dbReference>
<keyword evidence="6" id="KW-0408">Iron</keyword>
<evidence type="ECO:0000259" key="8">
    <source>
        <dbReference type="PROSITE" id="PS50181"/>
    </source>
</evidence>
<dbReference type="SUPFAM" id="SSF46609">
    <property type="entry name" value="Fe,Mn superoxide dismutase (SOD), N-terminal domain"/>
    <property type="match status" value="1"/>
</dbReference>
<evidence type="ECO:0000256" key="4">
    <source>
        <dbReference type="ARBA" id="ARBA00022723"/>
    </source>
</evidence>
<feature type="region of interest" description="Disordered" evidence="7">
    <location>
        <begin position="14"/>
        <end position="37"/>
    </location>
</feature>
<reference evidence="9 10" key="1">
    <citation type="submission" date="2019-11" db="EMBL/GenBank/DDBJ databases">
        <title>Whole genome sequence of Oryza granulata.</title>
        <authorList>
            <person name="Li W."/>
        </authorList>
    </citation>
    <scope>NUCLEOTIDE SEQUENCE [LARGE SCALE GENOMIC DNA]</scope>
    <source>
        <strain evidence="10">cv. Menghai</strain>
        <tissue evidence="9">Leaf</tissue>
    </source>
</reference>
<evidence type="ECO:0000256" key="3">
    <source>
        <dbReference type="ARBA" id="ARBA00012682"/>
    </source>
</evidence>
<evidence type="ECO:0000256" key="1">
    <source>
        <dbReference type="ARBA" id="ARBA00001962"/>
    </source>
</evidence>
<dbReference type="PROSITE" id="PS50181">
    <property type="entry name" value="FBOX"/>
    <property type="match status" value="1"/>
</dbReference>
<dbReference type="InterPro" id="IPR036324">
    <property type="entry name" value="Mn/Fe_SOD_N_sf"/>
</dbReference>
<dbReference type="EMBL" id="SPHZ02000012">
    <property type="protein sequence ID" value="KAF0889496.1"/>
    <property type="molecule type" value="Genomic_DNA"/>
</dbReference>
<dbReference type="InterPro" id="IPR005174">
    <property type="entry name" value="KIB1-4_b-propeller"/>
</dbReference>
<evidence type="ECO:0000313" key="10">
    <source>
        <dbReference type="Proteomes" id="UP000479710"/>
    </source>
</evidence>
<dbReference type="InterPro" id="IPR019833">
    <property type="entry name" value="Mn/Fe_SOD_BS"/>
</dbReference>
<dbReference type="InterPro" id="IPR036314">
    <property type="entry name" value="SOD_C_sf"/>
</dbReference>
<evidence type="ECO:0000256" key="5">
    <source>
        <dbReference type="ARBA" id="ARBA00023002"/>
    </source>
</evidence>
<dbReference type="PROSITE" id="PS00088">
    <property type="entry name" value="SOD_MN"/>
    <property type="match status" value="1"/>
</dbReference>
<dbReference type="InterPro" id="IPR019832">
    <property type="entry name" value="Mn/Fe_SOD_C"/>
</dbReference>
<proteinExistence type="inferred from homology"/>